<dbReference type="EMBL" id="CP144696">
    <property type="protein sequence ID" value="WVZ10983.1"/>
    <property type="molecule type" value="Genomic_DNA"/>
</dbReference>
<dbReference type="Proteomes" id="UP001374535">
    <property type="component" value="Chromosome 5"/>
</dbReference>
<dbReference type="AlphaFoldDB" id="A0AAQ3RZK6"/>
<evidence type="ECO:0000313" key="3">
    <source>
        <dbReference type="Proteomes" id="UP001374535"/>
    </source>
</evidence>
<sequence>MVRFLSVFPKPGGESLLKAATSKFEKLRRESYRHAMKLDEEECQQPNLGLEEHEELDNAEDEEEAAEGNDSEEEWEEELDLELFGSFPHNEVDGANLVTNGSDEEYHIYEEDSEENYSDE</sequence>
<feature type="region of interest" description="Disordered" evidence="1">
    <location>
        <begin position="38"/>
        <end position="120"/>
    </location>
</feature>
<evidence type="ECO:0000256" key="1">
    <source>
        <dbReference type="SAM" id="MobiDB-lite"/>
    </source>
</evidence>
<name>A0AAQ3RZK6_VIGMU</name>
<evidence type="ECO:0000313" key="2">
    <source>
        <dbReference type="EMBL" id="WVZ10983.1"/>
    </source>
</evidence>
<gene>
    <name evidence="2" type="ORF">V8G54_015513</name>
</gene>
<feature type="compositionally biased region" description="Acidic residues" evidence="1">
    <location>
        <begin position="111"/>
        <end position="120"/>
    </location>
</feature>
<reference evidence="2 3" key="1">
    <citation type="journal article" date="2023" name="Life. Sci Alliance">
        <title>Evolutionary insights into 3D genome organization and epigenetic landscape of Vigna mungo.</title>
        <authorList>
            <person name="Junaid A."/>
            <person name="Singh B."/>
            <person name="Bhatia S."/>
        </authorList>
    </citation>
    <scope>NUCLEOTIDE SEQUENCE [LARGE SCALE GENOMIC DNA]</scope>
    <source>
        <strain evidence="2">Urdbean</strain>
    </source>
</reference>
<feature type="compositionally biased region" description="Acidic residues" evidence="1">
    <location>
        <begin position="52"/>
        <end position="81"/>
    </location>
</feature>
<protein>
    <submittedName>
        <fullName evidence="2">Uncharacterized protein</fullName>
    </submittedName>
</protein>
<accession>A0AAQ3RZK6</accession>
<proteinExistence type="predicted"/>
<keyword evidence="3" id="KW-1185">Reference proteome</keyword>
<organism evidence="2 3">
    <name type="scientific">Vigna mungo</name>
    <name type="common">Black gram</name>
    <name type="synonym">Phaseolus mungo</name>
    <dbReference type="NCBI Taxonomy" id="3915"/>
    <lineage>
        <taxon>Eukaryota</taxon>
        <taxon>Viridiplantae</taxon>
        <taxon>Streptophyta</taxon>
        <taxon>Embryophyta</taxon>
        <taxon>Tracheophyta</taxon>
        <taxon>Spermatophyta</taxon>
        <taxon>Magnoliopsida</taxon>
        <taxon>eudicotyledons</taxon>
        <taxon>Gunneridae</taxon>
        <taxon>Pentapetalae</taxon>
        <taxon>rosids</taxon>
        <taxon>fabids</taxon>
        <taxon>Fabales</taxon>
        <taxon>Fabaceae</taxon>
        <taxon>Papilionoideae</taxon>
        <taxon>50 kb inversion clade</taxon>
        <taxon>NPAAA clade</taxon>
        <taxon>indigoferoid/millettioid clade</taxon>
        <taxon>Phaseoleae</taxon>
        <taxon>Vigna</taxon>
    </lineage>
</organism>